<reference evidence="2" key="1">
    <citation type="submission" date="2024-02" db="EMBL/GenBank/DDBJ databases">
        <title>Tomenella chthoni gen. nov. sp. nov., a member of the family Jonesiaceae isolated from bat guano.</title>
        <authorList>
            <person name="Miller S.L."/>
            <person name="King J."/>
            <person name="Sankaranarayanan K."/>
            <person name="Lawson P.A."/>
        </authorList>
    </citation>
    <scope>NUCLEOTIDE SEQUENCE</scope>
    <source>
        <strain evidence="2">BS-20</strain>
    </source>
</reference>
<accession>A0AAU7DZX8</accession>
<proteinExistence type="predicted"/>
<dbReference type="AlphaFoldDB" id="A0AAU7DZX8"/>
<evidence type="ECO:0000313" key="2">
    <source>
        <dbReference type="EMBL" id="XBH22944.1"/>
    </source>
</evidence>
<dbReference type="EMBL" id="CP146203">
    <property type="protein sequence ID" value="XBH22944.1"/>
    <property type="molecule type" value="Genomic_DNA"/>
</dbReference>
<organism evidence="2">
    <name type="scientific">Jonesiaceae bacterium BS-20</name>
    <dbReference type="NCBI Taxonomy" id="3120821"/>
    <lineage>
        <taxon>Bacteria</taxon>
        <taxon>Bacillati</taxon>
        <taxon>Actinomycetota</taxon>
        <taxon>Actinomycetes</taxon>
        <taxon>Micrococcales</taxon>
        <taxon>Jonesiaceae</taxon>
    </lineage>
</organism>
<sequence length="341" mass="38048">MTTQTYNPNRVAAGVTSGGQFTTGTRMEPQVSLTPSATEPKSQVEETVDDVFTYSPDFEDTPENREALTAAVQDMYDDEHHTAIYVGHDDKLTDEQISSIMRGDAQGASDNVFESWGHESQWDGNQEFLRTHLGSHGIDLDDLDDDAQDTLREIPENHDDSDIFADLARNTGDQLFVAPVIPHMSNAPAATRSGNNEEATQARVTYLTAELTRLGIDPNLDSNRETIQELVENGPHDWHEGMRLEVLDYAPLTDAAPYDLDGEIYLPDNRETVYTNPHVVLMDRENGSGHSGQLTGTLTHTSEARDRYTRVDLDRTQGYSWENAAGIIPSYYKNEKVTRLL</sequence>
<feature type="region of interest" description="Disordered" evidence="1">
    <location>
        <begin position="1"/>
        <end position="26"/>
    </location>
</feature>
<protein>
    <submittedName>
        <fullName evidence="2">Uncharacterized protein</fullName>
    </submittedName>
</protein>
<gene>
    <name evidence="2" type="ORF">V5R04_06955</name>
</gene>
<name>A0AAU7DZX8_9MICO</name>
<evidence type="ECO:0000256" key="1">
    <source>
        <dbReference type="SAM" id="MobiDB-lite"/>
    </source>
</evidence>